<dbReference type="InterPro" id="IPR024861">
    <property type="entry name" value="Donson"/>
</dbReference>
<keyword evidence="3" id="KW-0539">Nucleus</keyword>
<feature type="region of interest" description="Disordered" evidence="5">
    <location>
        <begin position="1"/>
        <end position="68"/>
    </location>
</feature>
<feature type="compositionally biased region" description="Basic and acidic residues" evidence="5">
    <location>
        <begin position="31"/>
        <end position="41"/>
    </location>
</feature>
<gene>
    <name evidence="6" type="ORF">KSP39_PZI009060</name>
</gene>
<evidence type="ECO:0008006" key="8">
    <source>
        <dbReference type="Google" id="ProtNLM"/>
    </source>
</evidence>
<proteinExistence type="inferred from homology"/>
<dbReference type="AlphaFoldDB" id="A0AAP0G7L9"/>
<dbReference type="GO" id="GO:0005634">
    <property type="term" value="C:nucleus"/>
    <property type="evidence" value="ECO:0007669"/>
    <property type="project" value="UniProtKB-SubCell"/>
</dbReference>
<dbReference type="PRINTS" id="PR02064">
    <property type="entry name" value="DONSON"/>
</dbReference>
<protein>
    <recommendedName>
        <fullName evidence="8">Protein downstream neighbor of Son</fullName>
    </recommendedName>
</protein>
<name>A0AAP0G7L9_9ASPA</name>
<accession>A0AAP0G7L9</accession>
<dbReference type="EMBL" id="JBBWWQ010000007">
    <property type="protein sequence ID" value="KAK8942541.1"/>
    <property type="molecule type" value="Genomic_DNA"/>
</dbReference>
<evidence type="ECO:0000256" key="1">
    <source>
        <dbReference type="ARBA" id="ARBA00004123"/>
    </source>
</evidence>
<comment type="caution">
    <text evidence="6">The sequence shown here is derived from an EMBL/GenBank/DDBJ whole genome shotgun (WGS) entry which is preliminary data.</text>
</comment>
<dbReference type="PANTHER" id="PTHR12972:SF0">
    <property type="entry name" value="PROTEIN DOWNSTREAM NEIGHBOR OF SON"/>
    <property type="match status" value="1"/>
</dbReference>
<keyword evidence="2" id="KW-0217">Developmental protein</keyword>
<comment type="similarity">
    <text evidence="4">Belongs to the DONSON family.</text>
</comment>
<keyword evidence="7" id="KW-1185">Reference proteome</keyword>
<organism evidence="6 7">
    <name type="scientific">Platanthera zijinensis</name>
    <dbReference type="NCBI Taxonomy" id="2320716"/>
    <lineage>
        <taxon>Eukaryota</taxon>
        <taxon>Viridiplantae</taxon>
        <taxon>Streptophyta</taxon>
        <taxon>Embryophyta</taxon>
        <taxon>Tracheophyta</taxon>
        <taxon>Spermatophyta</taxon>
        <taxon>Magnoliopsida</taxon>
        <taxon>Liliopsida</taxon>
        <taxon>Asparagales</taxon>
        <taxon>Orchidaceae</taxon>
        <taxon>Orchidoideae</taxon>
        <taxon>Orchideae</taxon>
        <taxon>Orchidinae</taxon>
        <taxon>Platanthera</taxon>
    </lineage>
</organism>
<comment type="subcellular location">
    <subcellularLocation>
        <location evidence="1">Nucleus</location>
    </subcellularLocation>
</comment>
<evidence type="ECO:0000256" key="2">
    <source>
        <dbReference type="ARBA" id="ARBA00022473"/>
    </source>
</evidence>
<evidence type="ECO:0000256" key="5">
    <source>
        <dbReference type="SAM" id="MobiDB-lite"/>
    </source>
</evidence>
<evidence type="ECO:0000256" key="4">
    <source>
        <dbReference type="ARBA" id="ARBA00025806"/>
    </source>
</evidence>
<dbReference type="Proteomes" id="UP001418222">
    <property type="component" value="Unassembled WGS sequence"/>
</dbReference>
<dbReference type="PANTHER" id="PTHR12972">
    <property type="entry name" value="DOWNSTREAM NEIGHBOR OF SON"/>
    <property type="match status" value="1"/>
</dbReference>
<sequence>MAKAAVIDSSTSASALQLGRPHCGLPMKRKTPSELRGEQLKRKNGGTLSVDKLGTRPPMESGVKNGFKKPESVKVPKYINIRVDEVYPIRKSSDIFRVLRGEDKVKQDAKSGVEIPSNLDNPCVAENFKLEDMTTLSCGKIDASTKLECSDSSNKATDDQGFRTIEKCSQSALRNVVEIHLGNEQPLDSTKVDMEKALKGLVALHKSSIQSSFIEASGKNYDLPSTSTRKVFPEFHMSGQKAPLDFTLKTTLRLISSSSVKWCQRLNATPSAFGIDSHTYKYSFSMDQRSSCTSEFSTTSEIMYSKSLHSWAFPQSSLPSSIITAMAMSASKGETDFLLRRQQDWEDSFRNLYFMLRKSICSMFYVFTSQFVVLFICNKLFGKRKSCSAYISQSTRGLRSMLNDLDVCFSMPLCRVEVEHATEADLAELSEIQHRNLGQAYHQDSVSGIDNSSESLLAFTGNNNVHGLYDFLLNYRSFHKSSSHTDVPALYAPCPFPNASLCIPEVKCKEIKRADAVTHSSSGSDADENATAAALSLSAGSTCYSIEVKDAVLPPWVICRLCAAMSADGRAFESFFTTEPLSNGLNVALEPLCRKTDEVGNSDASLPASGDALHLPEAALDPRLQYACLKRLRYSCEGSYTAYVTEI</sequence>
<evidence type="ECO:0000313" key="7">
    <source>
        <dbReference type="Proteomes" id="UP001418222"/>
    </source>
</evidence>
<reference evidence="6 7" key="1">
    <citation type="journal article" date="2022" name="Nat. Plants">
        <title>Genomes of leafy and leafless Platanthera orchids illuminate the evolution of mycoheterotrophy.</title>
        <authorList>
            <person name="Li M.H."/>
            <person name="Liu K.W."/>
            <person name="Li Z."/>
            <person name="Lu H.C."/>
            <person name="Ye Q.L."/>
            <person name="Zhang D."/>
            <person name="Wang J.Y."/>
            <person name="Li Y.F."/>
            <person name="Zhong Z.M."/>
            <person name="Liu X."/>
            <person name="Yu X."/>
            <person name="Liu D.K."/>
            <person name="Tu X.D."/>
            <person name="Liu B."/>
            <person name="Hao Y."/>
            <person name="Liao X.Y."/>
            <person name="Jiang Y.T."/>
            <person name="Sun W.H."/>
            <person name="Chen J."/>
            <person name="Chen Y.Q."/>
            <person name="Ai Y."/>
            <person name="Zhai J.W."/>
            <person name="Wu S.S."/>
            <person name="Zhou Z."/>
            <person name="Hsiao Y.Y."/>
            <person name="Wu W.L."/>
            <person name="Chen Y.Y."/>
            <person name="Lin Y.F."/>
            <person name="Hsu J.L."/>
            <person name="Li C.Y."/>
            <person name="Wang Z.W."/>
            <person name="Zhao X."/>
            <person name="Zhong W.Y."/>
            <person name="Ma X.K."/>
            <person name="Ma L."/>
            <person name="Huang J."/>
            <person name="Chen G.Z."/>
            <person name="Huang M.Z."/>
            <person name="Huang L."/>
            <person name="Peng D.H."/>
            <person name="Luo Y.B."/>
            <person name="Zou S.Q."/>
            <person name="Chen S.P."/>
            <person name="Lan S."/>
            <person name="Tsai W.C."/>
            <person name="Van de Peer Y."/>
            <person name="Liu Z.J."/>
        </authorList>
    </citation>
    <scope>NUCLEOTIDE SEQUENCE [LARGE SCALE GENOMIC DNA]</scope>
    <source>
        <strain evidence="6">Lor287</strain>
    </source>
</reference>
<dbReference type="GO" id="GO:0033260">
    <property type="term" value="P:nuclear DNA replication"/>
    <property type="evidence" value="ECO:0007669"/>
    <property type="project" value="TreeGrafter"/>
</dbReference>
<evidence type="ECO:0000256" key="3">
    <source>
        <dbReference type="ARBA" id="ARBA00023242"/>
    </source>
</evidence>
<evidence type="ECO:0000313" key="6">
    <source>
        <dbReference type="EMBL" id="KAK8942541.1"/>
    </source>
</evidence>